<feature type="region of interest" description="Disordered" evidence="1">
    <location>
        <begin position="20"/>
        <end position="39"/>
    </location>
</feature>
<evidence type="ECO:0000313" key="3">
    <source>
        <dbReference type="EMBL" id="EYE93092.1"/>
    </source>
</evidence>
<keyword evidence="4" id="KW-1185">Reference proteome</keyword>
<feature type="compositionally biased region" description="Basic and acidic residues" evidence="1">
    <location>
        <begin position="121"/>
        <end position="131"/>
    </location>
</feature>
<evidence type="ECO:0000259" key="2">
    <source>
        <dbReference type="PROSITE" id="PS50090"/>
    </source>
</evidence>
<accession>A0A017S837</accession>
<dbReference type="PROSITE" id="PS50090">
    <property type="entry name" value="MYB_LIKE"/>
    <property type="match status" value="1"/>
</dbReference>
<dbReference type="Proteomes" id="UP000019804">
    <property type="component" value="Unassembled WGS sequence"/>
</dbReference>
<sequence length="262" mass="29504">MLLPSALSCDVRRPSRFAATRLLSTPPPSDDEVPMGNGLLGTCRALQSLLNGSPAPSPRHSKPARLQSPVHIRSTPSSSRSRRLATPSSPERTPERRPRGVNKRRRDHFEADEDNDNTNNDNHDATVDHSASRNRFSTPKRRRHAPYNLPLGLSQTDFYSLNSPPITASPSSPRYQNQQDSSAQQPYNPDSALPSIEVTDDSTRSNQWTEEDDQRLMETVFEKFQLSKKQWNECAQRIGKDQASVERRWQALVGQGNIALRR</sequence>
<evidence type="ECO:0000256" key="1">
    <source>
        <dbReference type="SAM" id="MobiDB-lite"/>
    </source>
</evidence>
<dbReference type="HOGENOM" id="CLU_049367_0_0_1"/>
<dbReference type="Gene3D" id="1.10.10.60">
    <property type="entry name" value="Homeodomain-like"/>
    <property type="match status" value="1"/>
</dbReference>
<dbReference type="OrthoDB" id="5334491at2759"/>
<dbReference type="EMBL" id="KK088433">
    <property type="protein sequence ID" value="EYE93092.1"/>
    <property type="molecule type" value="Genomic_DNA"/>
</dbReference>
<feature type="compositionally biased region" description="Polar residues" evidence="1">
    <location>
        <begin position="153"/>
        <end position="188"/>
    </location>
</feature>
<reference evidence="4" key="1">
    <citation type="journal article" date="2014" name="Nat. Commun.">
        <title>Genomic adaptations of the halophilic Dead Sea filamentous fungus Eurotium rubrum.</title>
        <authorList>
            <person name="Kis-Papo T."/>
            <person name="Weig A.R."/>
            <person name="Riley R."/>
            <person name="Persoh D."/>
            <person name="Salamov A."/>
            <person name="Sun H."/>
            <person name="Lipzen A."/>
            <person name="Wasser S.P."/>
            <person name="Rambold G."/>
            <person name="Grigoriev I.V."/>
            <person name="Nevo E."/>
        </authorList>
    </citation>
    <scope>NUCLEOTIDE SEQUENCE [LARGE SCALE GENOMIC DNA]</scope>
    <source>
        <strain evidence="4">CBS 135680</strain>
    </source>
</reference>
<dbReference type="AlphaFoldDB" id="A0A017S837"/>
<dbReference type="InterPro" id="IPR001005">
    <property type="entry name" value="SANT/Myb"/>
</dbReference>
<feature type="domain" description="Myb-like" evidence="2">
    <location>
        <begin position="200"/>
        <end position="253"/>
    </location>
</feature>
<organism evidence="3 4">
    <name type="scientific">Aspergillus ruber (strain CBS 135680)</name>
    <dbReference type="NCBI Taxonomy" id="1388766"/>
    <lineage>
        <taxon>Eukaryota</taxon>
        <taxon>Fungi</taxon>
        <taxon>Dikarya</taxon>
        <taxon>Ascomycota</taxon>
        <taxon>Pezizomycotina</taxon>
        <taxon>Eurotiomycetes</taxon>
        <taxon>Eurotiomycetidae</taxon>
        <taxon>Eurotiales</taxon>
        <taxon>Aspergillaceae</taxon>
        <taxon>Aspergillus</taxon>
        <taxon>Aspergillus subgen. Aspergillus</taxon>
    </lineage>
</organism>
<dbReference type="InterPro" id="IPR009057">
    <property type="entry name" value="Homeodomain-like_sf"/>
</dbReference>
<evidence type="ECO:0000313" key="4">
    <source>
        <dbReference type="Proteomes" id="UP000019804"/>
    </source>
</evidence>
<feature type="region of interest" description="Disordered" evidence="1">
    <location>
        <begin position="48"/>
        <end position="210"/>
    </location>
</feature>
<proteinExistence type="predicted"/>
<gene>
    <name evidence="3" type="ORF">EURHEDRAFT_379513</name>
</gene>
<feature type="compositionally biased region" description="Low complexity" evidence="1">
    <location>
        <begin position="73"/>
        <end position="91"/>
    </location>
</feature>
<dbReference type="SUPFAM" id="SSF46689">
    <property type="entry name" value="Homeodomain-like"/>
    <property type="match status" value="1"/>
</dbReference>
<protein>
    <recommendedName>
        <fullName evidence="2">Myb-like domain-containing protein</fullName>
    </recommendedName>
</protein>
<dbReference type="RefSeq" id="XP_040636780.1">
    <property type="nucleotide sequence ID" value="XM_040779183.1"/>
</dbReference>
<dbReference type="GeneID" id="63694307"/>
<name>A0A017S837_ASPRC</name>